<dbReference type="Proteomes" id="UP001567538">
    <property type="component" value="Unassembled WGS sequence"/>
</dbReference>
<evidence type="ECO:0000313" key="2">
    <source>
        <dbReference type="Proteomes" id="UP001567538"/>
    </source>
</evidence>
<keyword evidence="2" id="KW-1185">Reference proteome</keyword>
<organism evidence="1 2">
    <name type="scientific">Salvia divinorum</name>
    <name type="common">Maria pastora</name>
    <name type="synonym">Diviner's sage</name>
    <dbReference type="NCBI Taxonomy" id="28513"/>
    <lineage>
        <taxon>Eukaryota</taxon>
        <taxon>Viridiplantae</taxon>
        <taxon>Streptophyta</taxon>
        <taxon>Embryophyta</taxon>
        <taxon>Tracheophyta</taxon>
        <taxon>Spermatophyta</taxon>
        <taxon>Magnoliopsida</taxon>
        <taxon>eudicotyledons</taxon>
        <taxon>Gunneridae</taxon>
        <taxon>Pentapetalae</taxon>
        <taxon>asterids</taxon>
        <taxon>lamiids</taxon>
        <taxon>Lamiales</taxon>
        <taxon>Lamiaceae</taxon>
        <taxon>Nepetoideae</taxon>
        <taxon>Mentheae</taxon>
        <taxon>Salviinae</taxon>
        <taxon>Salvia</taxon>
        <taxon>Salvia subgen. Calosphace</taxon>
    </lineage>
</organism>
<evidence type="ECO:0000313" key="1">
    <source>
        <dbReference type="EMBL" id="KAL1560466.1"/>
    </source>
</evidence>
<dbReference type="AlphaFoldDB" id="A0ABD1HVK4"/>
<sequence>MGKWCKIKCVISCEWVRAVLLDGVSDDAESAHEHVGEEGEDDGKELDGLDFDRGLVLQPSFFDDGLEHRWVRHLVGMNHW</sequence>
<comment type="caution">
    <text evidence="1">The sequence shown here is derived from an EMBL/GenBank/DDBJ whole genome shotgun (WGS) entry which is preliminary data.</text>
</comment>
<proteinExistence type="predicted"/>
<name>A0ABD1HVK4_SALDI</name>
<reference evidence="1 2" key="1">
    <citation type="submission" date="2024-06" db="EMBL/GenBank/DDBJ databases">
        <title>A chromosome level genome sequence of Diviner's sage (Salvia divinorum).</title>
        <authorList>
            <person name="Ford S.A."/>
            <person name="Ro D.-K."/>
            <person name="Ness R.W."/>
            <person name="Phillips M.A."/>
        </authorList>
    </citation>
    <scope>NUCLEOTIDE SEQUENCE [LARGE SCALE GENOMIC DNA]</scope>
    <source>
        <strain evidence="1">SAF-2024a</strain>
        <tissue evidence="1">Leaf</tissue>
    </source>
</reference>
<protein>
    <submittedName>
        <fullName evidence="1">Uncharacterized protein</fullName>
    </submittedName>
</protein>
<accession>A0ABD1HVK4</accession>
<gene>
    <name evidence="1" type="ORF">AAHA92_10674</name>
</gene>
<dbReference type="EMBL" id="JBEAFC010000004">
    <property type="protein sequence ID" value="KAL1560466.1"/>
    <property type="molecule type" value="Genomic_DNA"/>
</dbReference>